<proteinExistence type="predicted"/>
<dbReference type="PROSITE" id="PS51365">
    <property type="entry name" value="RENAL_DIPEPTIDASE_2"/>
    <property type="match status" value="1"/>
</dbReference>
<dbReference type="InterPro" id="IPR008257">
    <property type="entry name" value="Pept_M19"/>
</dbReference>
<dbReference type="Pfam" id="PF01244">
    <property type="entry name" value="Peptidase_M19"/>
    <property type="match status" value="1"/>
</dbReference>
<evidence type="ECO:0000313" key="2">
    <source>
        <dbReference type="EMBL" id="QNS05838.1"/>
    </source>
</evidence>
<evidence type="ECO:0000313" key="3">
    <source>
        <dbReference type="Proteomes" id="UP000516428"/>
    </source>
</evidence>
<feature type="compositionally biased region" description="Pro residues" evidence="1">
    <location>
        <begin position="21"/>
        <end position="34"/>
    </location>
</feature>
<dbReference type="Proteomes" id="UP000516428">
    <property type="component" value="Chromosome"/>
</dbReference>
<evidence type="ECO:0000256" key="1">
    <source>
        <dbReference type="SAM" id="MobiDB-lite"/>
    </source>
</evidence>
<dbReference type="AlphaFoldDB" id="A0A7H1BAT3"/>
<organism evidence="2 3">
    <name type="scientific">Streptomyces xanthii</name>
    <dbReference type="NCBI Taxonomy" id="2768069"/>
    <lineage>
        <taxon>Bacteria</taxon>
        <taxon>Bacillati</taxon>
        <taxon>Actinomycetota</taxon>
        <taxon>Actinomycetes</taxon>
        <taxon>Kitasatosporales</taxon>
        <taxon>Streptomycetaceae</taxon>
        <taxon>Streptomyces</taxon>
    </lineage>
</organism>
<dbReference type="GO" id="GO:0070573">
    <property type="term" value="F:metallodipeptidase activity"/>
    <property type="evidence" value="ECO:0007669"/>
    <property type="project" value="InterPro"/>
</dbReference>
<keyword evidence="3" id="KW-1185">Reference proteome</keyword>
<gene>
    <name evidence="2" type="ORF">IAG42_21110</name>
</gene>
<dbReference type="RefSeq" id="WP_188338528.1">
    <property type="nucleotide sequence ID" value="NZ_CP061281.1"/>
</dbReference>
<dbReference type="EMBL" id="CP061281">
    <property type="protein sequence ID" value="QNS05838.1"/>
    <property type="molecule type" value="Genomic_DNA"/>
</dbReference>
<dbReference type="PANTHER" id="PTHR10443">
    <property type="entry name" value="MICROSOMAL DIPEPTIDASE"/>
    <property type="match status" value="1"/>
</dbReference>
<dbReference type="KEGG" id="sxn:IAG42_21110"/>
<dbReference type="Gene3D" id="3.20.20.140">
    <property type="entry name" value="Metal-dependent hydrolases"/>
    <property type="match status" value="1"/>
</dbReference>
<dbReference type="SUPFAM" id="SSF51556">
    <property type="entry name" value="Metallo-dependent hydrolases"/>
    <property type="match status" value="1"/>
</dbReference>
<sequence>MAELQDHISAPAEAGELDQPAPHPAPPPPVPTTPDPAQAHELLARHPIADGYSGLLQALRTLPWYDLELGESAVETDLPRLRAGGTGALLWALHIAGERPVTSALEQIDLVNHVVDRYPEGLRLARSASETADARAHGRTAVLIGPAPAEAAGDSLGTLRALHALGLRALTLSGTAWACDTGLNRFGEEIVREMNRLGMLVDLTGASPATARQVFAVSKAPAILTRSAAQALNHHPDNAPDELLAALGASGGLCLVPCSADRTGPALRDVADHLDHVREIAGPGAVGLSGMFDTATAHPEGLEDVSGYPALIGELIERGWPETDLAQLTWGNVQRVLRAAEFTARAAHHRGTPPTGSPRI</sequence>
<name>A0A7H1BAT3_9ACTN</name>
<protein>
    <submittedName>
        <fullName evidence="2">Dipeptidase</fullName>
    </submittedName>
</protein>
<dbReference type="PANTHER" id="PTHR10443:SF12">
    <property type="entry name" value="DIPEPTIDASE"/>
    <property type="match status" value="1"/>
</dbReference>
<reference evidence="2 3" key="1">
    <citation type="submission" date="2020-09" db="EMBL/GenBank/DDBJ databases">
        <title>A novel species.</title>
        <authorList>
            <person name="Gao J."/>
        </authorList>
    </citation>
    <scope>NUCLEOTIDE SEQUENCE [LARGE SCALE GENOMIC DNA]</scope>
    <source>
        <strain evidence="2 3">CRXT-Y-14</strain>
    </source>
</reference>
<dbReference type="InterPro" id="IPR032466">
    <property type="entry name" value="Metal_Hydrolase"/>
</dbReference>
<feature type="region of interest" description="Disordered" evidence="1">
    <location>
        <begin position="1"/>
        <end position="37"/>
    </location>
</feature>
<dbReference type="GO" id="GO:0006508">
    <property type="term" value="P:proteolysis"/>
    <property type="evidence" value="ECO:0007669"/>
    <property type="project" value="InterPro"/>
</dbReference>
<accession>A0A7H1BAT3</accession>